<name>A0A562U836_9SPHI</name>
<dbReference type="AlphaFoldDB" id="A0A562U836"/>
<dbReference type="RefSeq" id="WP_144911641.1">
    <property type="nucleotide sequence ID" value="NZ_VLLI01000004.1"/>
</dbReference>
<dbReference type="InterPro" id="IPR018874">
    <property type="entry name" value="Phage_Mx8_p63_C"/>
</dbReference>
<protein>
    <submittedName>
        <fullName evidence="2">P63C domain-containing protein</fullName>
    </submittedName>
</protein>
<feature type="domain" description="Bacteriophage Mx8 p63 C-terminal" evidence="1">
    <location>
        <begin position="70"/>
        <end position="155"/>
    </location>
</feature>
<dbReference type="Proteomes" id="UP000317010">
    <property type="component" value="Unassembled WGS sequence"/>
</dbReference>
<dbReference type="Pfam" id="PF10546">
    <property type="entry name" value="P63C"/>
    <property type="match status" value="1"/>
</dbReference>
<accession>A0A562U836</accession>
<keyword evidence="3" id="KW-1185">Reference proteome</keyword>
<gene>
    <name evidence="2" type="ORF">JN11_01738</name>
</gene>
<organism evidence="2 3">
    <name type="scientific">Mucilaginibacter frigoritolerans</name>
    <dbReference type="NCBI Taxonomy" id="652788"/>
    <lineage>
        <taxon>Bacteria</taxon>
        <taxon>Pseudomonadati</taxon>
        <taxon>Bacteroidota</taxon>
        <taxon>Sphingobacteriia</taxon>
        <taxon>Sphingobacteriales</taxon>
        <taxon>Sphingobacteriaceae</taxon>
        <taxon>Mucilaginibacter</taxon>
    </lineage>
</organism>
<evidence type="ECO:0000313" key="2">
    <source>
        <dbReference type="EMBL" id="TWJ01587.1"/>
    </source>
</evidence>
<dbReference type="EMBL" id="VLLI01000004">
    <property type="protein sequence ID" value="TWJ01587.1"/>
    <property type="molecule type" value="Genomic_DNA"/>
</dbReference>
<evidence type="ECO:0000313" key="3">
    <source>
        <dbReference type="Proteomes" id="UP000317010"/>
    </source>
</evidence>
<reference evidence="2 3" key="1">
    <citation type="submission" date="2019-07" db="EMBL/GenBank/DDBJ databases">
        <title>Genomic Encyclopedia of Archaeal and Bacterial Type Strains, Phase II (KMG-II): from individual species to whole genera.</title>
        <authorList>
            <person name="Goeker M."/>
        </authorList>
    </citation>
    <scope>NUCLEOTIDE SEQUENCE [LARGE SCALE GENOMIC DNA]</scope>
    <source>
        <strain evidence="2 3">ATCC BAA-1854</strain>
    </source>
</reference>
<evidence type="ECO:0000259" key="1">
    <source>
        <dbReference type="Pfam" id="PF10546"/>
    </source>
</evidence>
<sequence>MEEEEKGLENKPIKKEEIEKSVDKIIEKQSIIEGIVEQTESLTKKQASRKKKNRHEIVNLISGKQIDLVVLASEIQKHPSQFSLEYYTPVFKILNLTGDPAAWIKDKKVADFTVENIYSRYEKNVLPTIQAKNKYVGYCVREHKYYQYFTQEGIDMLQVFIRQAIETIEESTSHYDFKKRMFAKYKVPYQIESGI</sequence>
<comment type="caution">
    <text evidence="2">The sequence shown here is derived from an EMBL/GenBank/DDBJ whole genome shotgun (WGS) entry which is preliminary data.</text>
</comment>
<dbReference type="OrthoDB" id="980305at2"/>
<proteinExistence type="predicted"/>